<sequence length="69" mass="7887">MMKKRNIIIGSVLIIVITFFITDFYLAKTNKSPVFAIPIVMYKDGGSVEYYGLGYKIFNIRTTCRSGRL</sequence>
<accession>A0ABS6BYE0</accession>
<comment type="caution">
    <text evidence="2">The sequence shown here is derived from an EMBL/GenBank/DDBJ whole genome shotgun (WGS) entry which is preliminary data.</text>
</comment>
<evidence type="ECO:0000313" key="2">
    <source>
        <dbReference type="EMBL" id="MBU3161594.1"/>
    </source>
</evidence>
<dbReference type="Proteomes" id="UP000776252">
    <property type="component" value="Unassembled WGS sequence"/>
</dbReference>
<dbReference type="EMBL" id="JAHLDV010000077">
    <property type="protein sequence ID" value="MBU3161594.1"/>
    <property type="molecule type" value="Genomic_DNA"/>
</dbReference>
<organism evidence="2 3">
    <name type="scientific">Clostridium frigoris</name>
    <dbReference type="NCBI Taxonomy" id="205327"/>
    <lineage>
        <taxon>Bacteria</taxon>
        <taxon>Bacillati</taxon>
        <taxon>Bacillota</taxon>
        <taxon>Clostridia</taxon>
        <taxon>Eubacteriales</taxon>
        <taxon>Clostridiaceae</taxon>
        <taxon>Clostridium</taxon>
    </lineage>
</organism>
<evidence type="ECO:0000313" key="3">
    <source>
        <dbReference type="Proteomes" id="UP000776252"/>
    </source>
</evidence>
<reference evidence="2 3" key="1">
    <citation type="submission" date="2021-06" db="EMBL/GenBank/DDBJ databases">
        <title>Clostridia strains as spoilage organisms.</title>
        <authorList>
            <person name="Wambui J."/>
            <person name="Stephan R."/>
            <person name="Stevens M.J.A."/>
        </authorList>
    </citation>
    <scope>NUCLEOTIDE SEQUENCE [LARGE SCALE GENOMIC DNA]</scope>
    <source>
        <strain evidence="2 3">DSM 14204</strain>
    </source>
</reference>
<keyword evidence="1" id="KW-0472">Membrane</keyword>
<keyword evidence="1" id="KW-1133">Transmembrane helix</keyword>
<gene>
    <name evidence="2" type="ORF">KPL37_17965</name>
</gene>
<name>A0ABS6BYE0_9CLOT</name>
<keyword evidence="3" id="KW-1185">Reference proteome</keyword>
<protein>
    <submittedName>
        <fullName evidence="2">Uncharacterized protein</fullName>
    </submittedName>
</protein>
<proteinExistence type="predicted"/>
<keyword evidence="1" id="KW-0812">Transmembrane</keyword>
<feature type="transmembrane region" description="Helical" evidence="1">
    <location>
        <begin position="7"/>
        <end position="27"/>
    </location>
</feature>
<evidence type="ECO:0000256" key="1">
    <source>
        <dbReference type="SAM" id="Phobius"/>
    </source>
</evidence>